<feature type="compositionally biased region" description="Basic residues" evidence="1">
    <location>
        <begin position="158"/>
        <end position="171"/>
    </location>
</feature>
<feature type="region of interest" description="Disordered" evidence="1">
    <location>
        <begin position="158"/>
        <end position="182"/>
    </location>
</feature>
<reference evidence="2" key="1">
    <citation type="journal article" date="2021" name="bioRxiv">
        <title>Whole Genome Assembly and Annotation of Northern Wild Rice, Zizania palustris L., Supports a Whole Genome Duplication in the Zizania Genus.</title>
        <authorList>
            <person name="Haas M."/>
            <person name="Kono T."/>
            <person name="Macchietto M."/>
            <person name="Millas R."/>
            <person name="McGilp L."/>
            <person name="Shao M."/>
            <person name="Duquette J."/>
            <person name="Hirsch C.N."/>
            <person name="Kimball J."/>
        </authorList>
    </citation>
    <scope>NUCLEOTIDE SEQUENCE</scope>
    <source>
        <tissue evidence="2">Fresh leaf tissue</tissue>
    </source>
</reference>
<reference evidence="2" key="2">
    <citation type="submission" date="2021-02" db="EMBL/GenBank/DDBJ databases">
        <authorList>
            <person name="Kimball J.A."/>
            <person name="Haas M.W."/>
            <person name="Macchietto M."/>
            <person name="Kono T."/>
            <person name="Duquette J."/>
            <person name="Shao M."/>
        </authorList>
    </citation>
    <scope>NUCLEOTIDE SEQUENCE</scope>
    <source>
        <tissue evidence="2">Fresh leaf tissue</tissue>
    </source>
</reference>
<evidence type="ECO:0000313" key="2">
    <source>
        <dbReference type="EMBL" id="KAG8043299.1"/>
    </source>
</evidence>
<organism evidence="2 3">
    <name type="scientific">Zizania palustris</name>
    <name type="common">Northern wild rice</name>
    <dbReference type="NCBI Taxonomy" id="103762"/>
    <lineage>
        <taxon>Eukaryota</taxon>
        <taxon>Viridiplantae</taxon>
        <taxon>Streptophyta</taxon>
        <taxon>Embryophyta</taxon>
        <taxon>Tracheophyta</taxon>
        <taxon>Spermatophyta</taxon>
        <taxon>Magnoliopsida</taxon>
        <taxon>Liliopsida</taxon>
        <taxon>Poales</taxon>
        <taxon>Poaceae</taxon>
        <taxon>BOP clade</taxon>
        <taxon>Oryzoideae</taxon>
        <taxon>Oryzeae</taxon>
        <taxon>Zizaniinae</taxon>
        <taxon>Zizania</taxon>
    </lineage>
</organism>
<evidence type="ECO:0000256" key="1">
    <source>
        <dbReference type="SAM" id="MobiDB-lite"/>
    </source>
</evidence>
<protein>
    <submittedName>
        <fullName evidence="2">Uncharacterized protein</fullName>
    </submittedName>
</protein>
<keyword evidence="3" id="KW-1185">Reference proteome</keyword>
<comment type="caution">
    <text evidence="2">The sequence shown here is derived from an EMBL/GenBank/DDBJ whole genome shotgun (WGS) entry which is preliminary data.</text>
</comment>
<gene>
    <name evidence="2" type="ORF">GUJ93_ZPchr2161g7124</name>
</gene>
<dbReference type="Proteomes" id="UP000729402">
    <property type="component" value="Unassembled WGS sequence"/>
</dbReference>
<dbReference type="AlphaFoldDB" id="A0A8J5RR31"/>
<evidence type="ECO:0000313" key="3">
    <source>
        <dbReference type="Proteomes" id="UP000729402"/>
    </source>
</evidence>
<proteinExistence type="predicted"/>
<accession>A0A8J5RR31</accession>
<sequence>MSSAAGAETEGLTASSFSATRVADFPGAVKPTGVDRPSVNAASAVATETEGAGATLYGVGTRTRWRSRPPRALGAAVTAARALWGQDEDALEVPPATCARCRRNRHRALWGQDEDALEVPPATRARCRCNRRSACQSPSGLPTSLFCPTPRFPRLRHRSAHMGSSHKRCRSVTHDPNCSRSK</sequence>
<name>A0A8J5RR31_ZIZPA</name>
<dbReference type="EMBL" id="JAAALK010000961">
    <property type="protein sequence ID" value="KAG8043299.1"/>
    <property type="molecule type" value="Genomic_DNA"/>
</dbReference>